<feature type="compositionally biased region" description="Basic and acidic residues" evidence="1">
    <location>
        <begin position="110"/>
        <end position="119"/>
    </location>
</feature>
<name>A0A7H0LMF9_9SPHN</name>
<dbReference type="AlphaFoldDB" id="A0A7H0LMF9"/>
<organism evidence="2 3">
    <name type="scientific">Sphingomonas alpina</name>
    <dbReference type="NCBI Taxonomy" id="653931"/>
    <lineage>
        <taxon>Bacteria</taxon>
        <taxon>Pseudomonadati</taxon>
        <taxon>Pseudomonadota</taxon>
        <taxon>Alphaproteobacteria</taxon>
        <taxon>Sphingomonadales</taxon>
        <taxon>Sphingomonadaceae</taxon>
        <taxon>Sphingomonas</taxon>
    </lineage>
</organism>
<accession>A0A7H0LMF9</accession>
<evidence type="ECO:0000313" key="3">
    <source>
        <dbReference type="Proteomes" id="UP000516148"/>
    </source>
</evidence>
<proteinExistence type="predicted"/>
<keyword evidence="3" id="KW-1185">Reference proteome</keyword>
<protein>
    <submittedName>
        <fullName evidence="2">Uncharacterized protein</fullName>
    </submittedName>
</protein>
<dbReference type="InterPro" id="IPR029032">
    <property type="entry name" value="AhpD-like"/>
</dbReference>
<evidence type="ECO:0000313" key="2">
    <source>
        <dbReference type="EMBL" id="QNQ10862.1"/>
    </source>
</evidence>
<dbReference type="RefSeq" id="WP_187763152.1">
    <property type="nucleotide sequence ID" value="NZ_CP061038.1"/>
</dbReference>
<reference evidence="2 3" key="1">
    <citation type="submission" date="2020-09" db="EMBL/GenBank/DDBJ databases">
        <title>Sphingomonas sp., a new species isolated from pork steak.</title>
        <authorList>
            <person name="Heidler von Heilborn D."/>
        </authorList>
    </citation>
    <scope>NUCLEOTIDE SEQUENCE [LARGE SCALE GENOMIC DNA]</scope>
    <source>
        <strain evidence="3">S8-3T</strain>
    </source>
</reference>
<sequence>MPDMMMTTIELAVIALARHDPLSSVKPSWHSALFLSDQRQHLPLANPRLEALRRYAVLFRLQRCEVAEVEHERLRRAGYNPQQIRMIENLVAPSRCERDGAPPSAASAHHHLESTIRLV</sequence>
<evidence type="ECO:0000256" key="1">
    <source>
        <dbReference type="SAM" id="MobiDB-lite"/>
    </source>
</evidence>
<dbReference type="Proteomes" id="UP000516148">
    <property type="component" value="Chromosome"/>
</dbReference>
<dbReference type="EMBL" id="CP061038">
    <property type="protein sequence ID" value="QNQ10862.1"/>
    <property type="molecule type" value="Genomic_DNA"/>
</dbReference>
<gene>
    <name evidence="2" type="ORF">H3Z74_06665</name>
</gene>
<feature type="region of interest" description="Disordered" evidence="1">
    <location>
        <begin position="97"/>
        <end position="119"/>
    </location>
</feature>
<dbReference type="SUPFAM" id="SSF69118">
    <property type="entry name" value="AhpD-like"/>
    <property type="match status" value="1"/>
</dbReference>
<dbReference type="KEGG" id="spap:H3Z74_06665"/>